<dbReference type="Proteomes" id="UP000295188">
    <property type="component" value="Unassembled WGS sequence"/>
</dbReference>
<comment type="caution">
    <text evidence="1">The sequence shown here is derived from an EMBL/GenBank/DDBJ whole genome shotgun (WGS) entry which is preliminary data.</text>
</comment>
<dbReference type="InterPro" id="IPR038116">
    <property type="entry name" value="TrpR-like_sf"/>
</dbReference>
<reference evidence="1 2" key="1">
    <citation type="submission" date="2019-03" db="EMBL/GenBank/DDBJ databases">
        <title>Genomic Encyclopedia of Type Strains, Phase IV (KMG-IV): sequencing the most valuable type-strain genomes for metagenomic binning, comparative biology and taxonomic classification.</title>
        <authorList>
            <person name="Goeker M."/>
        </authorList>
    </citation>
    <scope>NUCLEOTIDE SEQUENCE [LARGE SCALE GENOMIC DNA]</scope>
    <source>
        <strain evidence="1 2">DSM 20467</strain>
    </source>
</reference>
<proteinExistence type="predicted"/>
<dbReference type="PANTHER" id="PTHR40080">
    <property type="entry name" value="LMO1763 PROTEIN"/>
    <property type="match status" value="1"/>
</dbReference>
<organism evidence="1 2">
    <name type="scientific">Pectinatus cerevisiiphilus</name>
    <dbReference type="NCBI Taxonomy" id="86956"/>
    <lineage>
        <taxon>Bacteria</taxon>
        <taxon>Bacillati</taxon>
        <taxon>Bacillota</taxon>
        <taxon>Negativicutes</taxon>
        <taxon>Selenomonadales</taxon>
        <taxon>Selenomonadaceae</taxon>
        <taxon>Pectinatus</taxon>
    </lineage>
</organism>
<gene>
    <name evidence="1" type="ORF">EDC37_10471</name>
</gene>
<accession>A0A4R3KC41</accession>
<dbReference type="Gene3D" id="1.10.1270.10">
    <property type="entry name" value="TrpR-like"/>
    <property type="match status" value="1"/>
</dbReference>
<dbReference type="InterPro" id="IPR000831">
    <property type="entry name" value="Trp_repress"/>
</dbReference>
<dbReference type="GO" id="GO:0043565">
    <property type="term" value="F:sequence-specific DNA binding"/>
    <property type="evidence" value="ECO:0007669"/>
    <property type="project" value="InterPro"/>
</dbReference>
<name>A0A4R3KC41_9FIRM</name>
<dbReference type="EMBL" id="SMAA01000004">
    <property type="protein sequence ID" value="TCS80469.1"/>
    <property type="molecule type" value="Genomic_DNA"/>
</dbReference>
<dbReference type="InterPro" id="IPR013368">
    <property type="entry name" value="YecD_YerC"/>
</dbReference>
<dbReference type="Pfam" id="PF01371">
    <property type="entry name" value="Trp_repressor"/>
    <property type="match status" value="1"/>
</dbReference>
<sequence length="108" mass="12192">MSNPKLKDELNDHLCEAVLSLKNIEECYQFFEDICTISEIKAMAQRLEVAAMLRQGHIYEKIVSRTGASTATISRVKRCLNYGADGYNLVLDRLGVEKNIIGRNGEKK</sequence>
<dbReference type="NCBIfam" id="TIGR02531">
    <property type="entry name" value="yecD_yerC"/>
    <property type="match status" value="1"/>
</dbReference>
<dbReference type="AlphaFoldDB" id="A0A4R3KC41"/>
<dbReference type="InterPro" id="IPR010921">
    <property type="entry name" value="Trp_repressor/repl_initiator"/>
</dbReference>
<dbReference type="OrthoDB" id="2874807at2"/>
<keyword evidence="2" id="KW-1185">Reference proteome</keyword>
<dbReference type="SUPFAM" id="SSF48295">
    <property type="entry name" value="TrpR-like"/>
    <property type="match status" value="1"/>
</dbReference>
<dbReference type="PIRSF" id="PIRSF012508">
    <property type="entry name" value="YerC"/>
    <property type="match status" value="1"/>
</dbReference>
<dbReference type="RefSeq" id="WP_132547959.1">
    <property type="nucleotide sequence ID" value="NZ_SMAA01000004.1"/>
</dbReference>
<dbReference type="PANTHER" id="PTHR40080:SF1">
    <property type="entry name" value="TRPR-LIKE PROTEIN YERC_YECD"/>
    <property type="match status" value="1"/>
</dbReference>
<dbReference type="GO" id="GO:0003700">
    <property type="term" value="F:DNA-binding transcription factor activity"/>
    <property type="evidence" value="ECO:0007669"/>
    <property type="project" value="InterPro"/>
</dbReference>
<evidence type="ECO:0000313" key="2">
    <source>
        <dbReference type="Proteomes" id="UP000295188"/>
    </source>
</evidence>
<protein>
    <submittedName>
        <fullName evidence="1">Trp operon repressor family</fullName>
    </submittedName>
</protein>
<evidence type="ECO:0000313" key="1">
    <source>
        <dbReference type="EMBL" id="TCS80469.1"/>
    </source>
</evidence>